<comment type="caution">
    <text evidence="2">The sequence shown here is derived from an EMBL/GenBank/DDBJ whole genome shotgun (WGS) entry which is preliminary data.</text>
</comment>
<reference evidence="2" key="1">
    <citation type="submission" date="2021-04" db="EMBL/GenBank/DDBJ databases">
        <authorList>
            <consortium name="Molecular Ecology Group"/>
        </authorList>
    </citation>
    <scope>NUCLEOTIDE SEQUENCE</scope>
</reference>
<gene>
    <name evidence="2" type="ORF">CUNI_LOCUS22100</name>
</gene>
<keyword evidence="3" id="KW-1185">Reference proteome</keyword>
<sequence>SPSSRGRHPPGLRGKEIGLWYARRGRVRREQEQRSNRPTVTIDHVRERNLRHLLHNLQDGETSHYLPPGRMPQPARSSTYTGMQMMLSCALDNSSV</sequence>
<accession>A0A8S4A8U3</accession>
<dbReference type="EMBL" id="CAJHNH020008543">
    <property type="protein sequence ID" value="CAG5136542.1"/>
    <property type="molecule type" value="Genomic_DNA"/>
</dbReference>
<evidence type="ECO:0000256" key="1">
    <source>
        <dbReference type="SAM" id="MobiDB-lite"/>
    </source>
</evidence>
<protein>
    <submittedName>
        <fullName evidence="2">Uncharacterized protein</fullName>
    </submittedName>
</protein>
<evidence type="ECO:0000313" key="3">
    <source>
        <dbReference type="Proteomes" id="UP000678393"/>
    </source>
</evidence>
<dbReference type="Proteomes" id="UP000678393">
    <property type="component" value="Unassembled WGS sequence"/>
</dbReference>
<feature type="non-terminal residue" evidence="2">
    <location>
        <position position="96"/>
    </location>
</feature>
<name>A0A8S4A8U3_9EUPU</name>
<feature type="non-terminal residue" evidence="2">
    <location>
        <position position="1"/>
    </location>
</feature>
<proteinExistence type="predicted"/>
<dbReference type="OrthoDB" id="10632362at2759"/>
<organism evidence="2 3">
    <name type="scientific">Candidula unifasciata</name>
    <dbReference type="NCBI Taxonomy" id="100452"/>
    <lineage>
        <taxon>Eukaryota</taxon>
        <taxon>Metazoa</taxon>
        <taxon>Spiralia</taxon>
        <taxon>Lophotrochozoa</taxon>
        <taxon>Mollusca</taxon>
        <taxon>Gastropoda</taxon>
        <taxon>Heterobranchia</taxon>
        <taxon>Euthyneura</taxon>
        <taxon>Panpulmonata</taxon>
        <taxon>Eupulmonata</taxon>
        <taxon>Stylommatophora</taxon>
        <taxon>Helicina</taxon>
        <taxon>Helicoidea</taxon>
        <taxon>Geomitridae</taxon>
        <taxon>Candidula</taxon>
    </lineage>
</organism>
<feature type="region of interest" description="Disordered" evidence="1">
    <location>
        <begin position="58"/>
        <end position="77"/>
    </location>
</feature>
<evidence type="ECO:0000313" key="2">
    <source>
        <dbReference type="EMBL" id="CAG5136542.1"/>
    </source>
</evidence>
<dbReference type="AlphaFoldDB" id="A0A8S4A8U3"/>